<feature type="non-terminal residue" evidence="1">
    <location>
        <position position="40"/>
    </location>
</feature>
<keyword evidence="2" id="KW-1185">Reference proteome</keyword>
<dbReference type="Proteomes" id="UP000054359">
    <property type="component" value="Unassembled WGS sequence"/>
</dbReference>
<protein>
    <submittedName>
        <fullName evidence="1">Uncharacterized protein</fullName>
    </submittedName>
</protein>
<reference evidence="1 2" key="1">
    <citation type="submission" date="2013-11" db="EMBL/GenBank/DDBJ databases">
        <title>Genome sequencing of Stegodyphus mimosarum.</title>
        <authorList>
            <person name="Bechsgaard J."/>
        </authorList>
    </citation>
    <scope>NUCLEOTIDE SEQUENCE [LARGE SCALE GENOMIC DNA]</scope>
</reference>
<feature type="non-terminal residue" evidence="1">
    <location>
        <position position="1"/>
    </location>
</feature>
<accession>A0A087SZR8</accession>
<name>A0A087SZR8_STEMI</name>
<dbReference type="EMBL" id="KK112715">
    <property type="protein sequence ID" value="KFM58357.1"/>
    <property type="molecule type" value="Genomic_DNA"/>
</dbReference>
<evidence type="ECO:0000313" key="1">
    <source>
        <dbReference type="EMBL" id="KFM58357.1"/>
    </source>
</evidence>
<sequence length="40" mass="4693">RNFSKCVLKVVKRDYVRNSSLKTEINIFKGGQTTFEKTTR</sequence>
<organism evidence="1 2">
    <name type="scientific">Stegodyphus mimosarum</name>
    <name type="common">African social velvet spider</name>
    <dbReference type="NCBI Taxonomy" id="407821"/>
    <lineage>
        <taxon>Eukaryota</taxon>
        <taxon>Metazoa</taxon>
        <taxon>Ecdysozoa</taxon>
        <taxon>Arthropoda</taxon>
        <taxon>Chelicerata</taxon>
        <taxon>Arachnida</taxon>
        <taxon>Araneae</taxon>
        <taxon>Araneomorphae</taxon>
        <taxon>Entelegynae</taxon>
        <taxon>Eresoidea</taxon>
        <taxon>Eresidae</taxon>
        <taxon>Stegodyphus</taxon>
    </lineage>
</organism>
<evidence type="ECO:0000313" key="2">
    <source>
        <dbReference type="Proteomes" id="UP000054359"/>
    </source>
</evidence>
<proteinExistence type="predicted"/>
<gene>
    <name evidence="1" type="ORF">X975_27167</name>
</gene>
<dbReference type="AlphaFoldDB" id="A0A087SZR8"/>